<dbReference type="GO" id="GO:0046961">
    <property type="term" value="F:proton-transporting ATPase activity, rotational mechanism"/>
    <property type="evidence" value="ECO:0007669"/>
    <property type="project" value="TreeGrafter"/>
</dbReference>
<keyword evidence="7 15" id="KW-1133">Transmembrane helix</keyword>
<dbReference type="EMBL" id="QGKL01000039">
    <property type="protein sequence ID" value="PWQ94523.1"/>
    <property type="molecule type" value="Genomic_DNA"/>
</dbReference>
<dbReference type="InterPro" id="IPR050059">
    <property type="entry name" value="ATP_synthase_B_chain"/>
</dbReference>
<evidence type="ECO:0000256" key="6">
    <source>
        <dbReference type="ARBA" id="ARBA00022781"/>
    </source>
</evidence>
<keyword evidence="8 15" id="KW-0406">Ion transport</keyword>
<evidence type="ECO:0000256" key="13">
    <source>
        <dbReference type="ARBA" id="ARBA00026054"/>
    </source>
</evidence>
<evidence type="ECO:0000256" key="7">
    <source>
        <dbReference type="ARBA" id="ARBA00022989"/>
    </source>
</evidence>
<keyword evidence="19" id="KW-1185">Reference proteome</keyword>
<keyword evidence="3 15" id="KW-1003">Cell membrane</keyword>
<dbReference type="Pfam" id="PF00430">
    <property type="entry name" value="ATP-synt_B"/>
    <property type="match status" value="1"/>
</dbReference>
<dbReference type="GO" id="GO:0005886">
    <property type="term" value="C:plasma membrane"/>
    <property type="evidence" value="ECO:0007669"/>
    <property type="project" value="UniProtKB-SubCell"/>
</dbReference>
<comment type="similarity">
    <text evidence="1 15 16">Belongs to the ATPase B chain family.</text>
</comment>
<keyword evidence="17" id="KW-0175">Coiled coil</keyword>
<evidence type="ECO:0000256" key="16">
    <source>
        <dbReference type="RuleBase" id="RU003848"/>
    </source>
</evidence>
<keyword evidence="10 15" id="KW-0066">ATP synthesis</keyword>
<dbReference type="Gene3D" id="1.20.5.620">
    <property type="entry name" value="F1F0 ATP synthase subunit B, membrane domain"/>
    <property type="match status" value="1"/>
</dbReference>
<comment type="subunit">
    <text evidence="13">F-type ATPases have 2 components, F(1) - the catalytic core - and F(0) - the membrane proton channel. F(1) has five subunits: alpha(3), beta(3), gamma(1), delta(1), epsilon(1). F(0) has four main subunits: a(1), b(2) and c(10-14). The alpha and beta chains form an alternating ring which encloses part of the gamma chain. F(1) is attached to F(0) by a central stalk formed by the gamma and epsilon chains, while a peripheral stalk is formed by the delta and b chains.</text>
</comment>
<evidence type="ECO:0000256" key="8">
    <source>
        <dbReference type="ARBA" id="ARBA00023065"/>
    </source>
</evidence>
<dbReference type="InterPro" id="IPR002146">
    <property type="entry name" value="ATP_synth_b/b'su_bac/chlpt"/>
</dbReference>
<name>A0A317CB26_9GAMM</name>
<keyword evidence="4 15" id="KW-0138">CF(0)</keyword>
<evidence type="ECO:0000256" key="9">
    <source>
        <dbReference type="ARBA" id="ARBA00023136"/>
    </source>
</evidence>
<comment type="subcellular location">
    <subcellularLocation>
        <location evidence="15">Cell membrane</location>
        <topology evidence="15">Single-pass membrane protein</topology>
    </subcellularLocation>
    <subcellularLocation>
        <location evidence="14">Endomembrane system</location>
        <topology evidence="14">Single-pass membrane protein</topology>
    </subcellularLocation>
</comment>
<dbReference type="PANTHER" id="PTHR33445">
    <property type="entry name" value="ATP SYNTHASE SUBUNIT B', CHLOROPLASTIC"/>
    <property type="match status" value="1"/>
</dbReference>
<keyword evidence="6 15" id="KW-0375">Hydrogen ion transport</keyword>
<gene>
    <name evidence="15" type="primary">atpF</name>
    <name evidence="18" type="ORF">DKT75_14595</name>
</gene>
<comment type="function">
    <text evidence="12">Component of the F(0) channel, it forms part of the peripheral stalk, linking F(1) to F(0). The b'-subunit is a diverged and duplicated form of b found in plants and photosynthetic bacteria.</text>
</comment>
<proteinExistence type="inferred from homology"/>
<dbReference type="CDD" id="cd06503">
    <property type="entry name" value="ATP-synt_Fo_b"/>
    <property type="match status" value="1"/>
</dbReference>
<dbReference type="OrthoDB" id="9788020at2"/>
<keyword evidence="2 15" id="KW-0813">Transport</keyword>
<keyword evidence="9 15" id="KW-0472">Membrane</keyword>
<evidence type="ECO:0000256" key="15">
    <source>
        <dbReference type="HAMAP-Rule" id="MF_01398"/>
    </source>
</evidence>
<dbReference type="PANTHER" id="PTHR33445:SF1">
    <property type="entry name" value="ATP SYNTHASE SUBUNIT B"/>
    <property type="match status" value="1"/>
</dbReference>
<accession>A0A317CB26</accession>
<evidence type="ECO:0000256" key="2">
    <source>
        <dbReference type="ARBA" id="ARBA00022448"/>
    </source>
</evidence>
<evidence type="ECO:0000256" key="11">
    <source>
        <dbReference type="ARBA" id="ARBA00025198"/>
    </source>
</evidence>
<dbReference type="GO" id="GO:0012505">
    <property type="term" value="C:endomembrane system"/>
    <property type="evidence" value="ECO:0007669"/>
    <property type="project" value="UniProtKB-SubCell"/>
</dbReference>
<evidence type="ECO:0000256" key="17">
    <source>
        <dbReference type="SAM" id="Coils"/>
    </source>
</evidence>
<protein>
    <recommendedName>
        <fullName evidence="15">ATP synthase subunit b</fullName>
    </recommendedName>
    <alternativeName>
        <fullName evidence="15">ATP synthase F(0) sector subunit b</fullName>
    </alternativeName>
    <alternativeName>
        <fullName evidence="15">ATPase subunit I</fullName>
    </alternativeName>
    <alternativeName>
        <fullName evidence="15">F-type ATPase subunit b</fullName>
        <shortName evidence="15">F-ATPase subunit b</shortName>
    </alternativeName>
</protein>
<evidence type="ECO:0000256" key="4">
    <source>
        <dbReference type="ARBA" id="ARBA00022547"/>
    </source>
</evidence>
<dbReference type="InterPro" id="IPR028987">
    <property type="entry name" value="ATP_synth_B-like_membr_sf"/>
</dbReference>
<evidence type="ECO:0000256" key="5">
    <source>
        <dbReference type="ARBA" id="ARBA00022692"/>
    </source>
</evidence>
<dbReference type="NCBIfam" id="TIGR01144">
    <property type="entry name" value="ATP_synt_b"/>
    <property type="match status" value="1"/>
</dbReference>
<sequence length="156" mass="17090">MNVTATLFGQLIVFTVLIWFIKQYLWEPVITALEDRKTRVAEGLAAAEEGHKFEEQAQKQVEEELGAAKNQSAELIAQAQKRASEIVEKAKADATEEANRIKSAGEAELTMERSRATEELRSQVATLAISGAEKILGKEIDSNVHAKALAELAAKI</sequence>
<evidence type="ECO:0000256" key="12">
    <source>
        <dbReference type="ARBA" id="ARBA00025614"/>
    </source>
</evidence>
<dbReference type="SUPFAM" id="SSF81573">
    <property type="entry name" value="F1F0 ATP synthase subunit B, membrane domain"/>
    <property type="match status" value="1"/>
</dbReference>
<dbReference type="NCBIfam" id="NF004411">
    <property type="entry name" value="PRK05759.1-2"/>
    <property type="match status" value="1"/>
</dbReference>
<evidence type="ECO:0000256" key="10">
    <source>
        <dbReference type="ARBA" id="ARBA00023310"/>
    </source>
</evidence>
<reference evidence="18 19" key="1">
    <citation type="submission" date="2018-05" db="EMBL/GenBank/DDBJ databases">
        <title>Leucothrix arctica sp. nov., isolated from Arctic seawater.</title>
        <authorList>
            <person name="Choi A."/>
            <person name="Baek K."/>
        </authorList>
    </citation>
    <scope>NUCLEOTIDE SEQUENCE [LARGE SCALE GENOMIC DNA]</scope>
    <source>
        <strain evidence="18 19">IMCC9719</strain>
    </source>
</reference>
<comment type="function">
    <text evidence="11 15">F(1)F(0) ATP synthase produces ATP from ADP in the presence of a proton or sodium gradient. F-type ATPases consist of two structural domains, F(1) containing the extramembraneous catalytic core and F(0) containing the membrane proton channel, linked together by a central stalk and a peripheral stalk. During catalysis, ATP synthesis in the catalytic domain of F(1) is coupled via a rotary mechanism of the central stalk subunits to proton translocation.</text>
</comment>
<dbReference type="Proteomes" id="UP000245506">
    <property type="component" value="Unassembled WGS sequence"/>
</dbReference>
<dbReference type="AlphaFoldDB" id="A0A317CB26"/>
<dbReference type="GO" id="GO:0045259">
    <property type="term" value="C:proton-transporting ATP synthase complex"/>
    <property type="evidence" value="ECO:0007669"/>
    <property type="project" value="UniProtKB-KW"/>
</dbReference>
<dbReference type="GO" id="GO:0046933">
    <property type="term" value="F:proton-transporting ATP synthase activity, rotational mechanism"/>
    <property type="evidence" value="ECO:0007669"/>
    <property type="project" value="UniProtKB-UniRule"/>
</dbReference>
<comment type="subunit">
    <text evidence="15">F-type ATPases have 2 components, F(1) - the catalytic core - and F(0) - the membrane proton channel. F(1) has five subunits: alpha(3), beta(3), gamma(1), delta(1), epsilon(1). F(0) has three main subunits: a(1), b(2) and c(10-14). The alpha and beta chains form an alternating ring which encloses part of the gamma chain. F(1) is attached to F(0) by a central stalk formed by the gamma and epsilon chains, while a peripheral stalk is formed by the delta and b chains.</text>
</comment>
<dbReference type="RefSeq" id="WP_109824172.1">
    <property type="nucleotide sequence ID" value="NZ_QGKL01000039.1"/>
</dbReference>
<evidence type="ECO:0000256" key="3">
    <source>
        <dbReference type="ARBA" id="ARBA00022475"/>
    </source>
</evidence>
<dbReference type="InterPro" id="IPR005864">
    <property type="entry name" value="ATP_synth_F0_bsu_bac"/>
</dbReference>
<evidence type="ECO:0000313" key="18">
    <source>
        <dbReference type="EMBL" id="PWQ94523.1"/>
    </source>
</evidence>
<keyword evidence="5 15" id="KW-0812">Transmembrane</keyword>
<feature type="transmembrane region" description="Helical" evidence="15">
    <location>
        <begin position="7"/>
        <end position="26"/>
    </location>
</feature>
<evidence type="ECO:0000256" key="14">
    <source>
        <dbReference type="ARBA" id="ARBA00037847"/>
    </source>
</evidence>
<organism evidence="18 19">
    <name type="scientific">Leucothrix arctica</name>
    <dbReference type="NCBI Taxonomy" id="1481894"/>
    <lineage>
        <taxon>Bacteria</taxon>
        <taxon>Pseudomonadati</taxon>
        <taxon>Pseudomonadota</taxon>
        <taxon>Gammaproteobacteria</taxon>
        <taxon>Thiotrichales</taxon>
        <taxon>Thiotrichaceae</taxon>
        <taxon>Leucothrix</taxon>
    </lineage>
</organism>
<feature type="coiled-coil region" evidence="17">
    <location>
        <begin position="44"/>
        <end position="78"/>
    </location>
</feature>
<dbReference type="HAMAP" id="MF_01398">
    <property type="entry name" value="ATP_synth_b_bprime"/>
    <property type="match status" value="1"/>
</dbReference>
<evidence type="ECO:0000256" key="1">
    <source>
        <dbReference type="ARBA" id="ARBA00005513"/>
    </source>
</evidence>
<comment type="caution">
    <text evidence="18">The sequence shown here is derived from an EMBL/GenBank/DDBJ whole genome shotgun (WGS) entry which is preliminary data.</text>
</comment>
<evidence type="ECO:0000313" key="19">
    <source>
        <dbReference type="Proteomes" id="UP000245506"/>
    </source>
</evidence>